<keyword evidence="6" id="KW-1185">Reference proteome</keyword>
<reference evidence="5" key="1">
    <citation type="submission" date="2023-08" db="EMBL/GenBank/DDBJ databases">
        <title>Nitrogen cycling bacteria in agricultural field soils.</title>
        <authorList>
            <person name="Jang J."/>
        </authorList>
    </citation>
    <scope>NUCLEOTIDE SEQUENCE</scope>
    <source>
        <strain evidence="5">PS3-36</strain>
    </source>
</reference>
<evidence type="ECO:0000256" key="4">
    <source>
        <dbReference type="ARBA" id="ARBA00024207"/>
    </source>
</evidence>
<comment type="caution">
    <text evidence="5">The sequence shown here is derived from an EMBL/GenBank/DDBJ whole genome shotgun (WGS) entry which is preliminary data.</text>
</comment>
<evidence type="ECO:0000256" key="2">
    <source>
        <dbReference type="ARBA" id="ARBA00022722"/>
    </source>
</evidence>
<dbReference type="RefSeq" id="WP_308914401.1">
    <property type="nucleotide sequence ID" value="NZ_JAVGVR010000002.1"/>
</dbReference>
<dbReference type="Pfam" id="PF01934">
    <property type="entry name" value="HepT-like"/>
    <property type="match status" value="1"/>
</dbReference>
<gene>
    <name evidence="5" type="ORF">RCG21_31500</name>
</gene>
<keyword evidence="2" id="KW-0540">Nuclease</keyword>
<evidence type="ECO:0000256" key="3">
    <source>
        <dbReference type="ARBA" id="ARBA00022801"/>
    </source>
</evidence>
<comment type="similarity">
    <text evidence="4">Belongs to the HepT RNase toxin family.</text>
</comment>
<dbReference type="InterPro" id="IPR037038">
    <property type="entry name" value="HepT-like_sf"/>
</dbReference>
<keyword evidence="1" id="KW-1277">Toxin-antitoxin system</keyword>
<accession>A0AA90TWI2</accession>
<name>A0AA90TWI2_9BACI</name>
<dbReference type="Gene3D" id="1.20.120.580">
    <property type="entry name" value="bsu32300-like"/>
    <property type="match status" value="1"/>
</dbReference>
<dbReference type="NCBIfam" id="NF047751">
    <property type="entry name" value="HepT_toxin"/>
    <property type="match status" value="1"/>
</dbReference>
<dbReference type="EMBL" id="JAVGVR010000002">
    <property type="protein sequence ID" value="MDQ6600752.1"/>
    <property type="molecule type" value="Genomic_DNA"/>
</dbReference>
<dbReference type="Proteomes" id="UP001178888">
    <property type="component" value="Unassembled WGS sequence"/>
</dbReference>
<dbReference type="InterPro" id="IPR008201">
    <property type="entry name" value="HepT-like"/>
</dbReference>
<dbReference type="PANTHER" id="PTHR33397">
    <property type="entry name" value="UPF0331 PROTEIN YUTE"/>
    <property type="match status" value="1"/>
</dbReference>
<protein>
    <submittedName>
        <fullName evidence="5">DUF86 domain-containing protein</fullName>
    </submittedName>
</protein>
<dbReference type="PANTHER" id="PTHR33397:SF3">
    <property type="entry name" value="MRNA NUCLEASE HEPT"/>
    <property type="match status" value="1"/>
</dbReference>
<keyword evidence="3" id="KW-0378">Hydrolase</keyword>
<sequence>MKNDVILNKVNIIERCIKRIHEEYANNPENLRNYTKQDSIVLNLQRACEASIDLSMHIVAEKKLGLPQNSRDAFSLLEEEGILPPFLSQKMKNMVGFRNIAVHDYQEINLTILQKILENHLVDFFQFTKTILMY</sequence>
<dbReference type="GO" id="GO:0110001">
    <property type="term" value="C:toxin-antitoxin complex"/>
    <property type="evidence" value="ECO:0007669"/>
    <property type="project" value="InterPro"/>
</dbReference>
<evidence type="ECO:0000313" key="6">
    <source>
        <dbReference type="Proteomes" id="UP001178888"/>
    </source>
</evidence>
<dbReference type="AlphaFoldDB" id="A0AA90TWI2"/>
<dbReference type="GO" id="GO:0016787">
    <property type="term" value="F:hydrolase activity"/>
    <property type="evidence" value="ECO:0007669"/>
    <property type="project" value="UniProtKB-KW"/>
</dbReference>
<proteinExistence type="inferred from homology"/>
<organism evidence="5 6">
    <name type="scientific">Bacillus salipaludis</name>
    <dbReference type="NCBI Taxonomy" id="2547811"/>
    <lineage>
        <taxon>Bacteria</taxon>
        <taxon>Bacillati</taxon>
        <taxon>Bacillota</taxon>
        <taxon>Bacilli</taxon>
        <taxon>Bacillales</taxon>
        <taxon>Bacillaceae</taxon>
        <taxon>Bacillus</taxon>
    </lineage>
</organism>
<dbReference type="GO" id="GO:0004540">
    <property type="term" value="F:RNA nuclease activity"/>
    <property type="evidence" value="ECO:0007669"/>
    <property type="project" value="InterPro"/>
</dbReference>
<evidence type="ECO:0000256" key="1">
    <source>
        <dbReference type="ARBA" id="ARBA00022649"/>
    </source>
</evidence>
<evidence type="ECO:0000313" key="5">
    <source>
        <dbReference type="EMBL" id="MDQ6600752.1"/>
    </source>
</evidence>
<dbReference type="InterPro" id="IPR052379">
    <property type="entry name" value="Type_VII_TA_RNase"/>
</dbReference>